<comment type="caution">
    <text evidence="2">The sequence shown here is derived from an EMBL/GenBank/DDBJ whole genome shotgun (WGS) entry which is preliminary data.</text>
</comment>
<feature type="compositionally biased region" description="Basic residues" evidence="1">
    <location>
        <begin position="83"/>
        <end position="95"/>
    </location>
</feature>
<name>A0AAV8VS56_9CUCU</name>
<sequence length="175" mass="19820">MGDSSKTFADKRLSITREAELLQSFVRINVHAVEKHEGEEIGQAEDKTLEMKKEGDISGNGQTPISPGTTKKLSEQLTQELRKKTKNRRARKKNGSRNEEIYCDKDRAAAVNMGSKDIKQSLKLKRKEDRSKYLQIPEEAEPSTFLALGNYEMCRGDLQIAVDFMSKVILFVLLV</sequence>
<evidence type="ECO:0000256" key="1">
    <source>
        <dbReference type="SAM" id="MobiDB-lite"/>
    </source>
</evidence>
<gene>
    <name evidence="2" type="ORF">NQ315_013919</name>
</gene>
<evidence type="ECO:0000313" key="3">
    <source>
        <dbReference type="Proteomes" id="UP001159042"/>
    </source>
</evidence>
<keyword evidence="3" id="KW-1185">Reference proteome</keyword>
<dbReference type="Proteomes" id="UP001159042">
    <property type="component" value="Unassembled WGS sequence"/>
</dbReference>
<feature type="compositionally biased region" description="Polar residues" evidence="1">
    <location>
        <begin position="59"/>
        <end position="79"/>
    </location>
</feature>
<dbReference type="AlphaFoldDB" id="A0AAV8VS56"/>
<accession>A0AAV8VS56</accession>
<feature type="compositionally biased region" description="Basic and acidic residues" evidence="1">
    <location>
        <begin position="37"/>
        <end position="56"/>
    </location>
</feature>
<reference evidence="2 3" key="1">
    <citation type="journal article" date="2023" name="Insect Mol. Biol.">
        <title>Genome sequencing provides insights into the evolution of gene families encoding plant cell wall-degrading enzymes in longhorned beetles.</title>
        <authorList>
            <person name="Shin N.R."/>
            <person name="Okamura Y."/>
            <person name="Kirsch R."/>
            <person name="Pauchet Y."/>
        </authorList>
    </citation>
    <scope>NUCLEOTIDE SEQUENCE [LARGE SCALE GENOMIC DNA]</scope>
    <source>
        <strain evidence="2">EAD_L_NR</strain>
    </source>
</reference>
<evidence type="ECO:0000313" key="2">
    <source>
        <dbReference type="EMBL" id="KAJ8916715.1"/>
    </source>
</evidence>
<dbReference type="EMBL" id="JANEYG010000040">
    <property type="protein sequence ID" value="KAJ8916715.1"/>
    <property type="molecule type" value="Genomic_DNA"/>
</dbReference>
<organism evidence="2 3">
    <name type="scientific">Exocentrus adspersus</name>
    <dbReference type="NCBI Taxonomy" id="1586481"/>
    <lineage>
        <taxon>Eukaryota</taxon>
        <taxon>Metazoa</taxon>
        <taxon>Ecdysozoa</taxon>
        <taxon>Arthropoda</taxon>
        <taxon>Hexapoda</taxon>
        <taxon>Insecta</taxon>
        <taxon>Pterygota</taxon>
        <taxon>Neoptera</taxon>
        <taxon>Endopterygota</taxon>
        <taxon>Coleoptera</taxon>
        <taxon>Polyphaga</taxon>
        <taxon>Cucujiformia</taxon>
        <taxon>Chrysomeloidea</taxon>
        <taxon>Cerambycidae</taxon>
        <taxon>Lamiinae</taxon>
        <taxon>Acanthocinini</taxon>
        <taxon>Exocentrus</taxon>
    </lineage>
</organism>
<proteinExistence type="predicted"/>
<feature type="region of interest" description="Disordered" evidence="1">
    <location>
        <begin position="37"/>
        <end position="99"/>
    </location>
</feature>
<protein>
    <submittedName>
        <fullName evidence="2">Uncharacterized protein</fullName>
    </submittedName>
</protein>